<evidence type="ECO:0000256" key="1">
    <source>
        <dbReference type="SAM" id="MobiDB-lite"/>
    </source>
</evidence>
<dbReference type="Proteomes" id="UP000822688">
    <property type="component" value="Chromosome 4"/>
</dbReference>
<dbReference type="Gene3D" id="3.90.1640.10">
    <property type="entry name" value="inorganic pyrophosphatase (n-terminal core)"/>
    <property type="match status" value="2"/>
</dbReference>
<feature type="region of interest" description="Disordered" evidence="1">
    <location>
        <begin position="625"/>
        <end position="673"/>
    </location>
</feature>
<proteinExistence type="predicted"/>
<dbReference type="SUPFAM" id="SSF64182">
    <property type="entry name" value="DHH phosphoesterases"/>
    <property type="match status" value="1"/>
</dbReference>
<feature type="compositionally biased region" description="Polar residues" evidence="1">
    <location>
        <begin position="1"/>
        <end position="10"/>
    </location>
</feature>
<dbReference type="AlphaFoldDB" id="A0A8T0IB70"/>
<dbReference type="InterPro" id="IPR038763">
    <property type="entry name" value="DHH_sf"/>
</dbReference>
<dbReference type="PANTHER" id="PTHR12112:SF39">
    <property type="entry name" value="EG:152A3.5 PROTEIN (FBGN0003116_PN PROTEIN)"/>
    <property type="match status" value="1"/>
</dbReference>
<organism evidence="2 3">
    <name type="scientific">Ceratodon purpureus</name>
    <name type="common">Fire moss</name>
    <name type="synonym">Dicranum purpureum</name>
    <dbReference type="NCBI Taxonomy" id="3225"/>
    <lineage>
        <taxon>Eukaryota</taxon>
        <taxon>Viridiplantae</taxon>
        <taxon>Streptophyta</taxon>
        <taxon>Embryophyta</taxon>
        <taxon>Bryophyta</taxon>
        <taxon>Bryophytina</taxon>
        <taxon>Bryopsida</taxon>
        <taxon>Dicranidae</taxon>
        <taxon>Pseudoditrichales</taxon>
        <taxon>Ditrichaceae</taxon>
        <taxon>Ceratodon</taxon>
    </lineage>
</organism>
<dbReference type="GO" id="GO:0004309">
    <property type="term" value="F:exopolyphosphatase activity"/>
    <property type="evidence" value="ECO:0007669"/>
    <property type="project" value="TreeGrafter"/>
</dbReference>
<feature type="compositionally biased region" description="Basic and acidic residues" evidence="1">
    <location>
        <begin position="295"/>
        <end position="308"/>
    </location>
</feature>
<evidence type="ECO:0000313" key="3">
    <source>
        <dbReference type="Proteomes" id="UP000822688"/>
    </source>
</evidence>
<sequence>MGEPQSTAQKLNRKGARKQGRPSSAMKPEQFAQGERVRPFKPLNLRVNVGNLEDANPASPQPIDTLLVEKHMIDTKTASPLAKPLYSRRHFSSSFLQPDQFFAELRVNAGATNQFNPSVDVSSRSEPSSEPASLNPPSPHLKSFPEPLISNDNDDSTEGTQQVTHVTYVAEELEPKAEPDVKPGSEKDLESFYESANSVPTLELCFEGKPAPAPAHLRTKTLPCPPLNLTLLHENLNNSIVSETAQTAPDNNSEEPSNSCAAVDFPHSPKLQKSSSHGSGRFFKAGSPSLHKMREKLVRSLSGKKENSLSEGGGAGIQESTASPHCQPIEGNGVKQTGRLRRMLHWGASRTGSMEFLKSLEKKLGKKSGKNGQISAGIDSADKVEQHVDAFQSEQVSGCGESNVDQEIFDEECCSPRSSASSVSTTYSEVSSKSHSYKQSHRKNHRSEVVKSKLWMLRVHRKLQGGATRESEDEDDGIFEALRQGAMFHSITTTDTAVSKKEDGKILDGSEKNSISKLVAKHKRNSTWDAGKLSLTDHIFSPKQPRLPTRDAHVLLAPPKRLTGDTREADMEGRRGRPSLLNAPATLEHHAAASLNVNETRQISQAVNHTATHQGQVLPSLPSQESFLESVSSNATSPGRSARRALQNHTVSPGRAELPTPLASPGDGLSSQTSSFRAFPGFTSPLPLPVRAETQSTPTSPGMSAISPGLHSIPKSLSTLNLAGGGGMQMTSTSPTLHEASATSLGLNASPGGAGFQSSLLAGLDATSRTYSESRRLNTVEQFSLEESPSSTNSSSVQVTRVPPQESRSRSHSDSAVTRNVVKEPKPGEPSVERISPDKHKSVSGNVHPLPTSSRPQGFSFEQIVAGRGRSPPTDNTLMKFFFKCREIEHLNKFLALQKRRFLDSSNTDEKCFHMILSEAGAGLSSMVSTLCTAWLLENTMASITSAKWHPIPVMNMCQKDIWHHRDAAWLFHVCGIDANAVLFLDEITSSNETVISGRVKRAVIGQDILVTRDEVASSCTIVSEKFRQEAPKLLQARYMMTLLLAGILLDTNNLSSGSSRDKQQATILLVGAGSLGRNGFYNQLINIRDEDYVTSFIKEIYGDSNALTGSEKPAQLAPSIEQPKSVSSSLQNDDKMPASLAFSKASSEVAAAISPPLLPSEKSTTKLSHKSDLKSYDDTKESPRKKDTHTHARAPQNSKISLALRLLRNRSSAQ</sequence>
<dbReference type="OrthoDB" id="374045at2759"/>
<dbReference type="PANTHER" id="PTHR12112">
    <property type="entry name" value="BNIP - RELATED"/>
    <property type="match status" value="1"/>
</dbReference>
<feature type="region of interest" description="Disordered" evidence="1">
    <location>
        <begin position="692"/>
        <end position="711"/>
    </location>
</feature>
<feature type="compositionally biased region" description="Low complexity" evidence="1">
    <location>
        <begin position="785"/>
        <end position="796"/>
    </location>
</feature>
<feature type="compositionally biased region" description="Low complexity" evidence="1">
    <location>
        <begin position="1202"/>
        <end position="1215"/>
    </location>
</feature>
<feature type="compositionally biased region" description="Basic and acidic residues" evidence="1">
    <location>
        <begin position="1170"/>
        <end position="1186"/>
    </location>
</feature>
<gene>
    <name evidence="2" type="ORF">KC19_4G154500</name>
</gene>
<feature type="region of interest" description="Disordered" evidence="1">
    <location>
        <begin position="244"/>
        <end position="338"/>
    </location>
</feature>
<feature type="compositionally biased region" description="Basic residues" evidence="1">
    <location>
        <begin position="11"/>
        <end position="20"/>
    </location>
</feature>
<feature type="compositionally biased region" description="Basic residues" evidence="1">
    <location>
        <begin position="435"/>
        <end position="445"/>
    </location>
</feature>
<feature type="compositionally biased region" description="Low complexity" evidence="1">
    <location>
        <begin position="415"/>
        <end position="434"/>
    </location>
</feature>
<keyword evidence="3" id="KW-1185">Reference proteome</keyword>
<feature type="region of interest" description="Disordered" evidence="1">
    <location>
        <begin position="1113"/>
        <end position="1134"/>
    </location>
</feature>
<feature type="region of interest" description="Disordered" evidence="1">
    <location>
        <begin position="1154"/>
        <end position="1215"/>
    </location>
</feature>
<feature type="compositionally biased region" description="Polar residues" evidence="1">
    <location>
        <begin position="244"/>
        <end position="260"/>
    </location>
</feature>
<dbReference type="EMBL" id="CM026424">
    <property type="protein sequence ID" value="KAG0580187.1"/>
    <property type="molecule type" value="Genomic_DNA"/>
</dbReference>
<feature type="compositionally biased region" description="Basic and acidic residues" evidence="1">
    <location>
        <begin position="821"/>
        <end position="841"/>
    </location>
</feature>
<feature type="region of interest" description="Disordered" evidence="1">
    <location>
        <begin position="1"/>
        <end position="40"/>
    </location>
</feature>
<feature type="compositionally biased region" description="Polar residues" evidence="1">
    <location>
        <begin position="1123"/>
        <end position="1132"/>
    </location>
</feature>
<feature type="compositionally biased region" description="Polar residues" evidence="1">
    <location>
        <begin position="625"/>
        <end position="639"/>
    </location>
</feature>
<feature type="compositionally biased region" description="Low complexity" evidence="1">
    <location>
        <begin position="117"/>
        <end position="133"/>
    </location>
</feature>
<feature type="region of interest" description="Disordered" evidence="1">
    <location>
        <begin position="782"/>
        <end position="857"/>
    </location>
</feature>
<accession>A0A8T0IB70</accession>
<name>A0A8T0IB70_CERPU</name>
<protein>
    <submittedName>
        <fullName evidence="2">Uncharacterized protein</fullName>
    </submittedName>
</protein>
<feature type="region of interest" description="Disordered" evidence="1">
    <location>
        <begin position="116"/>
        <end position="161"/>
    </location>
</feature>
<comment type="caution">
    <text evidence="2">The sequence shown here is derived from an EMBL/GenBank/DDBJ whole genome shotgun (WGS) entry which is preliminary data.</text>
</comment>
<evidence type="ECO:0000313" key="2">
    <source>
        <dbReference type="EMBL" id="KAG0580187.1"/>
    </source>
</evidence>
<dbReference type="GO" id="GO:0005737">
    <property type="term" value="C:cytoplasm"/>
    <property type="evidence" value="ECO:0007669"/>
    <property type="project" value="TreeGrafter"/>
</dbReference>
<reference evidence="2" key="1">
    <citation type="submission" date="2020-06" db="EMBL/GenBank/DDBJ databases">
        <title>WGS assembly of Ceratodon purpureus strain R40.</title>
        <authorList>
            <person name="Carey S.B."/>
            <person name="Jenkins J."/>
            <person name="Shu S."/>
            <person name="Lovell J.T."/>
            <person name="Sreedasyam A."/>
            <person name="Maumus F."/>
            <person name="Tiley G.P."/>
            <person name="Fernandez-Pozo N."/>
            <person name="Barry K."/>
            <person name="Chen C."/>
            <person name="Wang M."/>
            <person name="Lipzen A."/>
            <person name="Daum C."/>
            <person name="Saski C.A."/>
            <person name="Payton A.C."/>
            <person name="Mcbreen J.C."/>
            <person name="Conrad R.E."/>
            <person name="Kollar L.M."/>
            <person name="Olsson S."/>
            <person name="Huttunen S."/>
            <person name="Landis J.B."/>
            <person name="Wickett N.J."/>
            <person name="Johnson M.G."/>
            <person name="Rensing S.A."/>
            <person name="Grimwood J."/>
            <person name="Schmutz J."/>
            <person name="Mcdaniel S.F."/>
        </authorList>
    </citation>
    <scope>NUCLEOTIDE SEQUENCE</scope>
    <source>
        <strain evidence="2">R40</strain>
    </source>
</reference>
<feature type="compositionally biased region" description="Polar residues" evidence="1">
    <location>
        <begin position="693"/>
        <end position="702"/>
    </location>
</feature>
<feature type="region of interest" description="Disordered" evidence="1">
    <location>
        <begin position="415"/>
        <end position="447"/>
    </location>
</feature>